<organism evidence="8 9">
    <name type="scientific">Chthoniobacter flavus Ellin428</name>
    <dbReference type="NCBI Taxonomy" id="497964"/>
    <lineage>
        <taxon>Bacteria</taxon>
        <taxon>Pseudomonadati</taxon>
        <taxon>Verrucomicrobiota</taxon>
        <taxon>Spartobacteria</taxon>
        <taxon>Chthoniobacterales</taxon>
        <taxon>Chthoniobacteraceae</taxon>
        <taxon>Chthoniobacter</taxon>
    </lineage>
</organism>
<evidence type="ECO:0000256" key="1">
    <source>
        <dbReference type="ARBA" id="ARBA00004651"/>
    </source>
</evidence>
<dbReference type="EMBL" id="ABVL01000026">
    <property type="protein sequence ID" value="EDY16962.1"/>
    <property type="molecule type" value="Genomic_DNA"/>
</dbReference>
<keyword evidence="4 7" id="KW-0812">Transmembrane</keyword>
<reference evidence="8 9" key="1">
    <citation type="journal article" date="2011" name="J. Bacteriol.">
        <title>Genome sequence of Chthoniobacter flavus Ellin428, an aerobic heterotrophic soil bacterium.</title>
        <authorList>
            <person name="Kant R."/>
            <person name="van Passel M.W."/>
            <person name="Palva A."/>
            <person name="Lucas S."/>
            <person name="Lapidus A."/>
            <person name="Glavina Del Rio T."/>
            <person name="Dalin E."/>
            <person name="Tice H."/>
            <person name="Bruce D."/>
            <person name="Goodwin L."/>
            <person name="Pitluck S."/>
            <person name="Larimer F.W."/>
            <person name="Land M.L."/>
            <person name="Hauser L."/>
            <person name="Sangwan P."/>
            <person name="de Vos W.M."/>
            <person name="Janssen P.H."/>
            <person name="Smidt H."/>
        </authorList>
    </citation>
    <scope>NUCLEOTIDE SEQUENCE [LARGE SCALE GENOMIC DNA]</scope>
    <source>
        <strain evidence="8 9">Ellin428</strain>
    </source>
</reference>
<dbReference type="Pfam" id="PF07681">
    <property type="entry name" value="DoxX"/>
    <property type="match status" value="1"/>
</dbReference>
<accession>B4D9K1</accession>
<sequence>MGYGFMEHGWAKLAHGPANFERLLGQIGAPLPHLTSWVVPAVELLGGAAILLGAYVSVAAIPLIAVMLVATFTVHLRYGFSSIKTIGLTPAGPVFGPPGFEVALLYIAGLVALILGGAGAFSVASLTHRFRKTPQPPEG</sequence>
<proteinExistence type="inferred from homology"/>
<feature type="transmembrane region" description="Helical" evidence="7">
    <location>
        <begin position="63"/>
        <end position="83"/>
    </location>
</feature>
<dbReference type="Proteomes" id="UP000005824">
    <property type="component" value="Unassembled WGS sequence"/>
</dbReference>
<dbReference type="AlphaFoldDB" id="B4D9K1"/>
<comment type="caution">
    <text evidence="8">The sequence shown here is derived from an EMBL/GenBank/DDBJ whole genome shotgun (WGS) entry which is preliminary data.</text>
</comment>
<comment type="similarity">
    <text evidence="2">Belongs to the DoxX family.</text>
</comment>
<comment type="subcellular location">
    <subcellularLocation>
        <location evidence="1">Cell membrane</location>
        <topology evidence="1">Multi-pass membrane protein</topology>
    </subcellularLocation>
</comment>
<evidence type="ECO:0000313" key="9">
    <source>
        <dbReference type="Proteomes" id="UP000005824"/>
    </source>
</evidence>
<gene>
    <name evidence="8" type="ORF">CfE428DRAFT_5591</name>
</gene>
<evidence type="ECO:0000256" key="6">
    <source>
        <dbReference type="ARBA" id="ARBA00023136"/>
    </source>
</evidence>
<keyword evidence="9" id="KW-1185">Reference proteome</keyword>
<dbReference type="STRING" id="497964.CfE428DRAFT_5591"/>
<keyword evidence="6 7" id="KW-0472">Membrane</keyword>
<feature type="transmembrane region" description="Helical" evidence="7">
    <location>
        <begin position="37"/>
        <end position="56"/>
    </location>
</feature>
<keyword evidence="5 7" id="KW-1133">Transmembrane helix</keyword>
<dbReference type="eggNOG" id="COG2259">
    <property type="taxonomic scope" value="Bacteria"/>
</dbReference>
<evidence type="ECO:0000313" key="8">
    <source>
        <dbReference type="EMBL" id="EDY16962.1"/>
    </source>
</evidence>
<feature type="transmembrane region" description="Helical" evidence="7">
    <location>
        <begin position="103"/>
        <end position="126"/>
    </location>
</feature>
<name>B4D9K1_9BACT</name>
<dbReference type="InterPro" id="IPR032808">
    <property type="entry name" value="DoxX"/>
</dbReference>
<evidence type="ECO:0000256" key="2">
    <source>
        <dbReference type="ARBA" id="ARBA00006679"/>
    </source>
</evidence>
<dbReference type="GO" id="GO:0005886">
    <property type="term" value="C:plasma membrane"/>
    <property type="evidence" value="ECO:0007669"/>
    <property type="project" value="UniProtKB-SubCell"/>
</dbReference>
<dbReference type="PANTHER" id="PTHR33452:SF7">
    <property type="entry name" value="DOXX FAMILY PROTEIN"/>
    <property type="match status" value="1"/>
</dbReference>
<evidence type="ECO:0000256" key="5">
    <source>
        <dbReference type="ARBA" id="ARBA00022989"/>
    </source>
</evidence>
<dbReference type="InterPro" id="IPR051907">
    <property type="entry name" value="DoxX-like_oxidoreductase"/>
</dbReference>
<evidence type="ECO:0000256" key="4">
    <source>
        <dbReference type="ARBA" id="ARBA00022692"/>
    </source>
</evidence>
<keyword evidence="3" id="KW-1003">Cell membrane</keyword>
<dbReference type="InParanoid" id="B4D9K1"/>
<evidence type="ECO:0000256" key="7">
    <source>
        <dbReference type="SAM" id="Phobius"/>
    </source>
</evidence>
<protein>
    <submittedName>
        <fullName evidence="8">DoxX family protein</fullName>
    </submittedName>
</protein>
<dbReference type="PANTHER" id="PTHR33452">
    <property type="entry name" value="OXIDOREDUCTASE CATD-RELATED"/>
    <property type="match status" value="1"/>
</dbReference>
<evidence type="ECO:0000256" key="3">
    <source>
        <dbReference type="ARBA" id="ARBA00022475"/>
    </source>
</evidence>